<evidence type="ECO:0000256" key="2">
    <source>
        <dbReference type="ARBA" id="ARBA00022438"/>
    </source>
</evidence>
<dbReference type="PANTHER" id="PTHR11963">
    <property type="entry name" value="LEUCINE AMINOPEPTIDASE-RELATED"/>
    <property type="match status" value="1"/>
</dbReference>
<dbReference type="PROSITE" id="PS00631">
    <property type="entry name" value="CYTOSOL_AP"/>
    <property type="match status" value="1"/>
</dbReference>
<dbReference type="Gene3D" id="3.40.630.10">
    <property type="entry name" value="Zn peptidases"/>
    <property type="match status" value="1"/>
</dbReference>
<dbReference type="GO" id="GO:0030145">
    <property type="term" value="F:manganese ion binding"/>
    <property type="evidence" value="ECO:0007669"/>
    <property type="project" value="InterPro"/>
</dbReference>
<dbReference type="PANTHER" id="PTHR11963:SF20">
    <property type="entry name" value="PEPTIDASE B"/>
    <property type="match status" value="1"/>
</dbReference>
<proteinExistence type="inferred from homology"/>
<evidence type="ECO:0000259" key="6">
    <source>
        <dbReference type="PROSITE" id="PS00631"/>
    </source>
</evidence>
<keyword evidence="2 7" id="KW-0031">Aminopeptidase</keyword>
<dbReference type="InterPro" id="IPR011356">
    <property type="entry name" value="Leucine_aapep/pepB"/>
</dbReference>
<dbReference type="GO" id="GO:0070006">
    <property type="term" value="F:metalloaminopeptidase activity"/>
    <property type="evidence" value="ECO:0007669"/>
    <property type="project" value="InterPro"/>
</dbReference>
<reference evidence="8" key="1">
    <citation type="submission" date="2018-08" db="EMBL/GenBank/DDBJ databases">
        <authorList>
            <person name="Im W.T."/>
        </authorList>
    </citation>
    <scope>NUCLEOTIDE SEQUENCE [LARGE SCALE GENOMIC DNA]</scope>
    <source>
        <strain evidence="8">LA-28</strain>
    </source>
</reference>
<dbReference type="GO" id="GO:0005737">
    <property type="term" value="C:cytoplasm"/>
    <property type="evidence" value="ECO:0007669"/>
    <property type="project" value="InterPro"/>
</dbReference>
<dbReference type="InterPro" id="IPR000819">
    <property type="entry name" value="Peptidase_M17_C"/>
</dbReference>
<gene>
    <name evidence="7" type="ORF">DY251_02295</name>
</gene>
<dbReference type="Pfam" id="PF00883">
    <property type="entry name" value="Peptidase_M17"/>
    <property type="match status" value="1"/>
</dbReference>
<dbReference type="PRINTS" id="PR00481">
    <property type="entry name" value="LAMNOPPTDASE"/>
</dbReference>
<comment type="caution">
    <text evidence="7">The sequence shown here is derived from an EMBL/GenBank/DDBJ whole genome shotgun (WGS) entry which is preliminary data.</text>
</comment>
<dbReference type="EMBL" id="QURN01000001">
    <property type="protein sequence ID" value="RFC69576.1"/>
    <property type="molecule type" value="Genomic_DNA"/>
</dbReference>
<dbReference type="AlphaFoldDB" id="A0A371XK06"/>
<evidence type="ECO:0000256" key="4">
    <source>
        <dbReference type="ARBA" id="ARBA00022801"/>
    </source>
</evidence>
<evidence type="ECO:0000256" key="1">
    <source>
        <dbReference type="ARBA" id="ARBA00009528"/>
    </source>
</evidence>
<dbReference type="SUPFAM" id="SSF53187">
    <property type="entry name" value="Zn-dependent exopeptidases"/>
    <property type="match status" value="1"/>
</dbReference>
<accession>A0A371XK06</accession>
<name>A0A371XK06_9HYPH</name>
<organism evidence="7 8">
    <name type="scientific">Mesorhizobium denitrificans</name>
    <dbReference type="NCBI Taxonomy" id="2294114"/>
    <lineage>
        <taxon>Bacteria</taxon>
        <taxon>Pseudomonadati</taxon>
        <taxon>Pseudomonadota</taxon>
        <taxon>Alphaproteobacteria</taxon>
        <taxon>Hyphomicrobiales</taxon>
        <taxon>Phyllobacteriaceae</taxon>
        <taxon>Mesorhizobium</taxon>
    </lineage>
</organism>
<keyword evidence="4" id="KW-0378">Hydrolase</keyword>
<keyword evidence="5" id="KW-0464">Manganese</keyword>
<evidence type="ECO:0000256" key="3">
    <source>
        <dbReference type="ARBA" id="ARBA00022670"/>
    </source>
</evidence>
<dbReference type="Gene3D" id="3.40.220.10">
    <property type="entry name" value="Leucine Aminopeptidase, subunit E, domain 1"/>
    <property type="match status" value="1"/>
</dbReference>
<sequence>MQLEFLDAGKTARTVHLVTVDGLAESGAGAQALAWAKANGYTGKAGKLLAFPDATGAVAGAFFGQSDELGTTLKLASLTRDLPEGDWAVSGSLADPTFAALALKLGAYDFVRYRKETDRTLRFVAPEGADMARAGRIADGVFLARDLINTPTNDMGPDQLEDAVRQLAKQHGAEVSVTSGDALLKERLFMIHAVGRASAHAPRLIDMRWGPANAPLVTLVGKGVCFDTGGLDIKPASGMLLMKKDMGGAANVLGLASMIMAAKLKLRLRVLIPAVENSISANAFRPGDVLQSRKGITVEIGNTDAEGRLILGDALAVADEEAPSLLIDMATLTGAARVALGPDLPPYYTDDDAFAAELEAASAKVADPLWRMPLWQAYRPKLDSKIADTNNVTTDGFAGSITAALFLQRFVEKAASWSHFDIFGWNPTAKPWSPVGGEAQCIRALEQLLTTRFGA</sequence>
<evidence type="ECO:0000313" key="8">
    <source>
        <dbReference type="Proteomes" id="UP000262379"/>
    </source>
</evidence>
<keyword evidence="8" id="KW-1185">Reference proteome</keyword>
<protein>
    <submittedName>
        <fullName evidence="7">Leucyl aminopeptidase family protein</fullName>
    </submittedName>
</protein>
<dbReference type="InterPro" id="IPR048816">
    <property type="entry name" value="Peptidase_M17_N_1"/>
</dbReference>
<evidence type="ECO:0000256" key="5">
    <source>
        <dbReference type="ARBA" id="ARBA00023211"/>
    </source>
</evidence>
<dbReference type="GO" id="GO:0006508">
    <property type="term" value="P:proteolysis"/>
    <property type="evidence" value="ECO:0007669"/>
    <property type="project" value="UniProtKB-KW"/>
</dbReference>
<evidence type="ECO:0000313" key="7">
    <source>
        <dbReference type="EMBL" id="RFC69576.1"/>
    </source>
</evidence>
<keyword evidence="3" id="KW-0645">Protease</keyword>
<dbReference type="RefSeq" id="WP_116622197.1">
    <property type="nucleotide sequence ID" value="NZ_QURN01000001.1"/>
</dbReference>
<feature type="domain" description="Cytosol aminopeptidase" evidence="6">
    <location>
        <begin position="302"/>
        <end position="309"/>
    </location>
</feature>
<dbReference type="InterPro" id="IPR043472">
    <property type="entry name" value="Macro_dom-like"/>
</dbReference>
<comment type="similarity">
    <text evidence="1">Belongs to the peptidase M17 family.</text>
</comment>
<dbReference type="Proteomes" id="UP000262379">
    <property type="component" value="Unassembled WGS sequence"/>
</dbReference>
<dbReference type="CDD" id="cd00433">
    <property type="entry name" value="Peptidase_M17"/>
    <property type="match status" value="1"/>
</dbReference>
<dbReference type="Pfam" id="PF21337">
    <property type="entry name" value="Peptidase_M17_N_1"/>
    <property type="match status" value="1"/>
</dbReference>